<name>A0A9P8Y0L1_9PEZI</name>
<proteinExistence type="predicted"/>
<feature type="chain" id="PRO_5040347652" evidence="1">
    <location>
        <begin position="25"/>
        <end position="191"/>
    </location>
</feature>
<feature type="signal peptide" evidence="1">
    <location>
        <begin position="1"/>
        <end position="24"/>
    </location>
</feature>
<protein>
    <submittedName>
        <fullName evidence="2">Uncharacterized protein</fullName>
    </submittedName>
</protein>
<evidence type="ECO:0000313" key="3">
    <source>
        <dbReference type="Proteomes" id="UP000756346"/>
    </source>
</evidence>
<feature type="non-terminal residue" evidence="2">
    <location>
        <position position="1"/>
    </location>
</feature>
<dbReference type="EMBL" id="JAGTJQ010000008">
    <property type="protein sequence ID" value="KAH7026567.1"/>
    <property type="molecule type" value="Genomic_DNA"/>
</dbReference>
<dbReference type="GeneID" id="70191579"/>
<dbReference type="Proteomes" id="UP000756346">
    <property type="component" value="Unassembled WGS sequence"/>
</dbReference>
<reference evidence="2" key="1">
    <citation type="journal article" date="2021" name="Nat. Commun.">
        <title>Genetic determinants of endophytism in the Arabidopsis root mycobiome.</title>
        <authorList>
            <person name="Mesny F."/>
            <person name="Miyauchi S."/>
            <person name="Thiergart T."/>
            <person name="Pickel B."/>
            <person name="Atanasova L."/>
            <person name="Karlsson M."/>
            <person name="Huettel B."/>
            <person name="Barry K.W."/>
            <person name="Haridas S."/>
            <person name="Chen C."/>
            <person name="Bauer D."/>
            <person name="Andreopoulos W."/>
            <person name="Pangilinan J."/>
            <person name="LaButti K."/>
            <person name="Riley R."/>
            <person name="Lipzen A."/>
            <person name="Clum A."/>
            <person name="Drula E."/>
            <person name="Henrissat B."/>
            <person name="Kohler A."/>
            <person name="Grigoriev I.V."/>
            <person name="Martin F.M."/>
            <person name="Hacquard S."/>
        </authorList>
    </citation>
    <scope>NUCLEOTIDE SEQUENCE</scope>
    <source>
        <strain evidence="2">MPI-CAGE-CH-0230</strain>
    </source>
</reference>
<gene>
    <name evidence="2" type="ORF">B0I36DRAFT_415127</name>
</gene>
<evidence type="ECO:0000313" key="2">
    <source>
        <dbReference type="EMBL" id="KAH7026567.1"/>
    </source>
</evidence>
<keyword evidence="1" id="KW-0732">Signal</keyword>
<dbReference type="RefSeq" id="XP_046009784.1">
    <property type="nucleotide sequence ID" value="XM_046162033.1"/>
</dbReference>
<keyword evidence="3" id="KW-1185">Reference proteome</keyword>
<organism evidence="2 3">
    <name type="scientific">Microdochium trichocladiopsis</name>
    <dbReference type="NCBI Taxonomy" id="1682393"/>
    <lineage>
        <taxon>Eukaryota</taxon>
        <taxon>Fungi</taxon>
        <taxon>Dikarya</taxon>
        <taxon>Ascomycota</taxon>
        <taxon>Pezizomycotina</taxon>
        <taxon>Sordariomycetes</taxon>
        <taxon>Xylariomycetidae</taxon>
        <taxon>Xylariales</taxon>
        <taxon>Microdochiaceae</taxon>
        <taxon>Microdochium</taxon>
    </lineage>
</organism>
<accession>A0A9P8Y0L1</accession>
<sequence>WETPGASAVFRRLVLFLLGRRVPPEPSCIQLANGHFYCFQLATTNTEQALCTGALLQEEVRYLSRRTLYNSTVCGSASISQRAPETLEMHTSKDVRYPSRDALGQRSASARQEECSLDLETVGSARKGTDRQETLPCTNKLWLRGLTSAGPRLSSRTPVPNIGGILTKICGTSQPYSHGVALPGAARPGNH</sequence>
<evidence type="ECO:0000256" key="1">
    <source>
        <dbReference type="SAM" id="SignalP"/>
    </source>
</evidence>
<dbReference type="AlphaFoldDB" id="A0A9P8Y0L1"/>
<comment type="caution">
    <text evidence="2">The sequence shown here is derived from an EMBL/GenBank/DDBJ whole genome shotgun (WGS) entry which is preliminary data.</text>
</comment>